<keyword evidence="4 6" id="KW-1133">Transmembrane helix</keyword>
<reference evidence="8" key="1">
    <citation type="journal article" date="2019" name="Sci. Rep.">
        <title>Draft genome of Tanacetum cinerariifolium, the natural source of mosquito coil.</title>
        <authorList>
            <person name="Yamashiro T."/>
            <person name="Shiraishi A."/>
            <person name="Satake H."/>
            <person name="Nakayama K."/>
        </authorList>
    </citation>
    <scope>NUCLEOTIDE SEQUENCE</scope>
</reference>
<evidence type="ECO:0000256" key="5">
    <source>
        <dbReference type="ARBA" id="ARBA00023136"/>
    </source>
</evidence>
<protein>
    <submittedName>
        <fullName evidence="8">ABC transporter G family member 35-like</fullName>
    </submittedName>
</protein>
<proteinExistence type="predicted"/>
<dbReference type="GO" id="GO:0005886">
    <property type="term" value="C:plasma membrane"/>
    <property type="evidence" value="ECO:0007669"/>
    <property type="project" value="UniProtKB-ARBA"/>
</dbReference>
<dbReference type="InterPro" id="IPR013525">
    <property type="entry name" value="ABC2_TM"/>
</dbReference>
<sequence>MVAFEWTAAKFFWLFLINFFSFLYFTYFGMMTISITPNDQIAAIFAAGFYLLFSIFSGFYIPQPKIPGWWIWYY</sequence>
<evidence type="ECO:0000259" key="7">
    <source>
        <dbReference type="Pfam" id="PF01061"/>
    </source>
</evidence>
<feature type="transmembrane region" description="Helical" evidence="6">
    <location>
        <begin position="12"/>
        <end position="35"/>
    </location>
</feature>
<feature type="domain" description="ABC-2 type transporter transmembrane" evidence="7">
    <location>
        <begin position="1"/>
        <end position="74"/>
    </location>
</feature>
<dbReference type="PANTHER" id="PTHR19241">
    <property type="entry name" value="ATP-BINDING CASSETTE TRANSPORTER"/>
    <property type="match status" value="1"/>
</dbReference>
<dbReference type="AlphaFoldDB" id="A0A699UEP2"/>
<comment type="subcellular location">
    <subcellularLocation>
        <location evidence="1">Membrane</location>
        <topology evidence="1">Multi-pass membrane protein</topology>
    </subcellularLocation>
</comment>
<comment type="caution">
    <text evidence="8">The sequence shown here is derived from an EMBL/GenBank/DDBJ whole genome shotgun (WGS) entry which is preliminary data.</text>
</comment>
<dbReference type="GO" id="GO:0140359">
    <property type="term" value="F:ABC-type transporter activity"/>
    <property type="evidence" value="ECO:0007669"/>
    <property type="project" value="InterPro"/>
</dbReference>
<evidence type="ECO:0000256" key="2">
    <source>
        <dbReference type="ARBA" id="ARBA00022448"/>
    </source>
</evidence>
<evidence type="ECO:0000256" key="1">
    <source>
        <dbReference type="ARBA" id="ARBA00004141"/>
    </source>
</evidence>
<accession>A0A699UEP2</accession>
<keyword evidence="3 6" id="KW-0812">Transmembrane</keyword>
<gene>
    <name evidence="8" type="ORF">Tci_891677</name>
</gene>
<feature type="transmembrane region" description="Helical" evidence="6">
    <location>
        <begin position="41"/>
        <end position="61"/>
    </location>
</feature>
<name>A0A699UEP2_TANCI</name>
<evidence type="ECO:0000256" key="6">
    <source>
        <dbReference type="SAM" id="Phobius"/>
    </source>
</evidence>
<keyword evidence="2" id="KW-0813">Transport</keyword>
<dbReference type="Pfam" id="PF01061">
    <property type="entry name" value="ABC2_membrane"/>
    <property type="match status" value="1"/>
</dbReference>
<keyword evidence="5 6" id="KW-0472">Membrane</keyword>
<organism evidence="8">
    <name type="scientific">Tanacetum cinerariifolium</name>
    <name type="common">Dalmatian daisy</name>
    <name type="synonym">Chrysanthemum cinerariifolium</name>
    <dbReference type="NCBI Taxonomy" id="118510"/>
    <lineage>
        <taxon>Eukaryota</taxon>
        <taxon>Viridiplantae</taxon>
        <taxon>Streptophyta</taxon>
        <taxon>Embryophyta</taxon>
        <taxon>Tracheophyta</taxon>
        <taxon>Spermatophyta</taxon>
        <taxon>Magnoliopsida</taxon>
        <taxon>eudicotyledons</taxon>
        <taxon>Gunneridae</taxon>
        <taxon>Pentapetalae</taxon>
        <taxon>asterids</taxon>
        <taxon>campanulids</taxon>
        <taxon>Asterales</taxon>
        <taxon>Asteraceae</taxon>
        <taxon>Asteroideae</taxon>
        <taxon>Anthemideae</taxon>
        <taxon>Anthemidinae</taxon>
        <taxon>Tanacetum</taxon>
    </lineage>
</organism>
<evidence type="ECO:0000313" key="8">
    <source>
        <dbReference type="EMBL" id="GFD19708.1"/>
    </source>
</evidence>
<evidence type="ECO:0000256" key="4">
    <source>
        <dbReference type="ARBA" id="ARBA00022989"/>
    </source>
</evidence>
<dbReference type="EMBL" id="BKCJ011316643">
    <property type="protein sequence ID" value="GFD19708.1"/>
    <property type="molecule type" value="Genomic_DNA"/>
</dbReference>
<evidence type="ECO:0000256" key="3">
    <source>
        <dbReference type="ARBA" id="ARBA00022692"/>
    </source>
</evidence>